<accession>A0A6A2ZW01</accession>
<evidence type="ECO:0000313" key="1">
    <source>
        <dbReference type="EMBL" id="KAE8695587.1"/>
    </source>
</evidence>
<keyword evidence="2" id="KW-1185">Reference proteome</keyword>
<dbReference type="Proteomes" id="UP000436088">
    <property type="component" value="Unassembled WGS sequence"/>
</dbReference>
<dbReference type="AlphaFoldDB" id="A0A6A2ZW01"/>
<protein>
    <submittedName>
        <fullName evidence="1">Uncharacterized protein</fullName>
    </submittedName>
</protein>
<proteinExistence type="predicted"/>
<dbReference type="EMBL" id="VEPZ02001079">
    <property type="protein sequence ID" value="KAE8695587.1"/>
    <property type="molecule type" value="Genomic_DNA"/>
</dbReference>
<comment type="caution">
    <text evidence="1">The sequence shown here is derived from an EMBL/GenBank/DDBJ whole genome shotgun (WGS) entry which is preliminary data.</text>
</comment>
<name>A0A6A2ZW01_HIBSY</name>
<sequence length="187" mass="21404">MGDDHVWILCGKDMCRENKNDEKASFKFYIKHGHEYKNTKENIKVKKCGVHVFYVDGESYTSNEETDYHSATDTSFSYSTDEEGTYDLKDRNTLIWGGRCALRGKTKEGRVPADNNIGRSIRYTVASLLKLTPPAFDKFMNDSLLDQLLLLVIPHQDSTRVSQEVEHGCTDPLTVTEDGYRIEKNHN</sequence>
<organism evidence="1 2">
    <name type="scientific">Hibiscus syriacus</name>
    <name type="common">Rose of Sharon</name>
    <dbReference type="NCBI Taxonomy" id="106335"/>
    <lineage>
        <taxon>Eukaryota</taxon>
        <taxon>Viridiplantae</taxon>
        <taxon>Streptophyta</taxon>
        <taxon>Embryophyta</taxon>
        <taxon>Tracheophyta</taxon>
        <taxon>Spermatophyta</taxon>
        <taxon>Magnoliopsida</taxon>
        <taxon>eudicotyledons</taxon>
        <taxon>Gunneridae</taxon>
        <taxon>Pentapetalae</taxon>
        <taxon>rosids</taxon>
        <taxon>malvids</taxon>
        <taxon>Malvales</taxon>
        <taxon>Malvaceae</taxon>
        <taxon>Malvoideae</taxon>
        <taxon>Hibiscus</taxon>
    </lineage>
</organism>
<gene>
    <name evidence="1" type="ORF">F3Y22_tig00110704pilonHSYRG00026</name>
</gene>
<evidence type="ECO:0000313" key="2">
    <source>
        <dbReference type="Proteomes" id="UP000436088"/>
    </source>
</evidence>
<reference evidence="1" key="1">
    <citation type="submission" date="2019-09" db="EMBL/GenBank/DDBJ databases">
        <title>Draft genome information of white flower Hibiscus syriacus.</title>
        <authorList>
            <person name="Kim Y.-M."/>
        </authorList>
    </citation>
    <scope>NUCLEOTIDE SEQUENCE [LARGE SCALE GENOMIC DNA]</scope>
    <source>
        <strain evidence="1">YM2019G1</strain>
    </source>
</reference>